<dbReference type="EMBL" id="AMCI01003239">
    <property type="protein sequence ID" value="EJX00759.1"/>
    <property type="molecule type" value="Genomic_DNA"/>
</dbReference>
<dbReference type="AlphaFoldDB" id="J9G1N6"/>
<accession>J9G1N6</accession>
<protein>
    <recommendedName>
        <fullName evidence="2">EF-hand domain-containing protein</fullName>
    </recommendedName>
</protein>
<evidence type="ECO:0000313" key="1">
    <source>
        <dbReference type="EMBL" id="EJX00759.1"/>
    </source>
</evidence>
<organism evidence="1">
    <name type="scientific">gut metagenome</name>
    <dbReference type="NCBI Taxonomy" id="749906"/>
    <lineage>
        <taxon>unclassified sequences</taxon>
        <taxon>metagenomes</taxon>
        <taxon>organismal metagenomes</taxon>
    </lineage>
</organism>
<sequence length="65" mass="7510">MLAIPAIVLRDQYAKLMKKEVDGKGRVERFCEMCLTVFDQFEQGQITVEELKTTLKQDAGIEFKK</sequence>
<proteinExistence type="predicted"/>
<name>J9G1N6_9ZZZZ</name>
<reference evidence="1" key="1">
    <citation type="journal article" date="2012" name="PLoS ONE">
        <title>Gene sets for utilization of primary and secondary nutrition supplies in the distal gut of endangered iberian lynx.</title>
        <authorList>
            <person name="Alcaide M."/>
            <person name="Messina E."/>
            <person name="Richter M."/>
            <person name="Bargiela R."/>
            <person name="Peplies J."/>
            <person name="Huws S.A."/>
            <person name="Newbold C.J."/>
            <person name="Golyshin P.N."/>
            <person name="Simon M.A."/>
            <person name="Lopez G."/>
            <person name="Yakimov M.M."/>
            <person name="Ferrer M."/>
        </authorList>
    </citation>
    <scope>NUCLEOTIDE SEQUENCE</scope>
</reference>
<comment type="caution">
    <text evidence="1">The sequence shown here is derived from an EMBL/GenBank/DDBJ whole genome shotgun (WGS) entry which is preliminary data.</text>
</comment>
<evidence type="ECO:0008006" key="2">
    <source>
        <dbReference type="Google" id="ProtNLM"/>
    </source>
</evidence>
<gene>
    <name evidence="1" type="ORF">EVA_11137</name>
</gene>